<feature type="transmembrane region" description="Helical" evidence="1">
    <location>
        <begin position="109"/>
        <end position="128"/>
    </location>
</feature>
<keyword evidence="1" id="KW-1133">Transmembrane helix</keyword>
<proteinExistence type="predicted"/>
<keyword evidence="1" id="KW-0812">Transmembrane</keyword>
<organism evidence="2 3">
    <name type="scientific">Amedibacillus hominis</name>
    <dbReference type="NCBI Taxonomy" id="2897776"/>
    <lineage>
        <taxon>Bacteria</taxon>
        <taxon>Bacillati</taxon>
        <taxon>Bacillota</taxon>
        <taxon>Erysipelotrichia</taxon>
        <taxon>Erysipelotrichales</taxon>
        <taxon>Erysipelotrichaceae</taxon>
        <taxon>Amedibacillus</taxon>
    </lineage>
</organism>
<evidence type="ECO:0000313" key="2">
    <source>
        <dbReference type="EMBL" id="MCH4286540.1"/>
    </source>
</evidence>
<feature type="transmembrane region" description="Helical" evidence="1">
    <location>
        <begin position="256"/>
        <end position="278"/>
    </location>
</feature>
<evidence type="ECO:0000313" key="3">
    <source>
        <dbReference type="Proteomes" id="UP001202402"/>
    </source>
</evidence>
<keyword evidence="1" id="KW-0472">Membrane</keyword>
<reference evidence="2 3" key="1">
    <citation type="submission" date="2022-02" db="EMBL/GenBank/DDBJ databases">
        <title>Genome of Erysipelotrichaceae sp. nov. NSJ-176 isolated from human feces.</title>
        <authorList>
            <person name="Abdugheni R."/>
        </authorList>
    </citation>
    <scope>NUCLEOTIDE SEQUENCE [LARGE SCALE GENOMIC DNA]</scope>
    <source>
        <strain evidence="2 3">NSJ-176</strain>
    </source>
</reference>
<keyword evidence="3" id="KW-1185">Reference proteome</keyword>
<sequence>MNIIEFFLSQEVTLSSKLLEILYICIGMIACYSAYRNAFDKSNPHRYGTAFFWGMLGILFMMGKWLPSSVTGVFVMLLVIPVITGKTAKGKLDKPTQEEMQQGFQKIGMKIFIPALCIGLTALCFALFTDISSIAGVGVGVGIAIIILMLMSKENRSTIFLKDARRMLDTVGPMSLLPILLATLGAVFTAAGVGEVISSMVSHIIPSGNLVIGILVYAIGMALFTMVMGNAFAAITVMSVGIGAPFVLALGADPTIVGSLALTCGFCGTLITPMAANFNMVPVAILEMKDKYGVIKKQILVAVILLIFQIIYMIMMS</sequence>
<dbReference type="RefSeq" id="WP_117455059.1">
    <property type="nucleotide sequence ID" value="NZ_JAKVPQ010000014.1"/>
</dbReference>
<feature type="transmembrane region" description="Helical" evidence="1">
    <location>
        <begin position="69"/>
        <end position="88"/>
    </location>
</feature>
<comment type="caution">
    <text evidence="2">The sequence shown here is derived from an EMBL/GenBank/DDBJ whole genome shotgun (WGS) entry which is preliminary data.</text>
</comment>
<dbReference type="InterPro" id="IPR009323">
    <property type="entry name" value="DUF979"/>
</dbReference>
<accession>A0ABS9RA41</accession>
<feature type="transmembrane region" description="Helical" evidence="1">
    <location>
        <begin position="204"/>
        <end position="224"/>
    </location>
</feature>
<feature type="transmembrane region" description="Helical" evidence="1">
    <location>
        <begin position="299"/>
        <end position="315"/>
    </location>
</feature>
<feature type="transmembrane region" description="Helical" evidence="1">
    <location>
        <begin position="231"/>
        <end position="250"/>
    </location>
</feature>
<feature type="transmembrane region" description="Helical" evidence="1">
    <location>
        <begin position="134"/>
        <end position="151"/>
    </location>
</feature>
<protein>
    <submittedName>
        <fullName evidence="2">DUF979 domain-containing protein</fullName>
    </submittedName>
</protein>
<name>A0ABS9RA41_9FIRM</name>
<dbReference type="Pfam" id="PF06166">
    <property type="entry name" value="DUF979"/>
    <property type="match status" value="1"/>
</dbReference>
<evidence type="ECO:0000256" key="1">
    <source>
        <dbReference type="SAM" id="Phobius"/>
    </source>
</evidence>
<feature type="transmembrane region" description="Helical" evidence="1">
    <location>
        <begin position="171"/>
        <end position="192"/>
    </location>
</feature>
<dbReference type="EMBL" id="JAKVPQ010000014">
    <property type="protein sequence ID" value="MCH4286540.1"/>
    <property type="molecule type" value="Genomic_DNA"/>
</dbReference>
<feature type="transmembrane region" description="Helical" evidence="1">
    <location>
        <begin position="18"/>
        <end position="35"/>
    </location>
</feature>
<dbReference type="Proteomes" id="UP001202402">
    <property type="component" value="Unassembled WGS sequence"/>
</dbReference>
<gene>
    <name evidence="2" type="ORF">LQE99_15590</name>
</gene>